<organism evidence="10">
    <name type="scientific">Rosellinia necatrix</name>
    <name type="common">White root-rot fungus</name>
    <dbReference type="NCBI Taxonomy" id="77044"/>
    <lineage>
        <taxon>Eukaryota</taxon>
        <taxon>Fungi</taxon>
        <taxon>Dikarya</taxon>
        <taxon>Ascomycota</taxon>
        <taxon>Pezizomycotina</taxon>
        <taxon>Sordariomycetes</taxon>
        <taxon>Xylariomycetidae</taxon>
        <taxon>Xylariales</taxon>
        <taxon>Xylariaceae</taxon>
        <taxon>Rosellinia</taxon>
    </lineage>
</organism>
<dbReference type="PROSITE" id="PS00216">
    <property type="entry name" value="SUGAR_TRANSPORT_1"/>
    <property type="match status" value="1"/>
</dbReference>
<dbReference type="FunFam" id="1.20.1720.10:FF:000013">
    <property type="entry name" value="Related to multidrug resistance proteins"/>
    <property type="match status" value="1"/>
</dbReference>
<accession>A0A1S8A7B0</accession>
<evidence type="ECO:0000256" key="7">
    <source>
        <dbReference type="SAM" id="MobiDB-lite"/>
    </source>
</evidence>
<dbReference type="InterPro" id="IPR005829">
    <property type="entry name" value="Sugar_transporter_CS"/>
</dbReference>
<feature type="transmembrane region" description="Helical" evidence="8">
    <location>
        <begin position="145"/>
        <end position="167"/>
    </location>
</feature>
<dbReference type="OMA" id="QAFSYTF"/>
<evidence type="ECO:0000256" key="2">
    <source>
        <dbReference type="ARBA" id="ARBA00008335"/>
    </source>
</evidence>
<feature type="transmembrane region" description="Helical" evidence="8">
    <location>
        <begin position="384"/>
        <end position="404"/>
    </location>
</feature>
<feature type="domain" description="Major facilitator superfamily (MFS) profile" evidence="9">
    <location>
        <begin position="80"/>
        <end position="583"/>
    </location>
</feature>
<dbReference type="SUPFAM" id="SSF103473">
    <property type="entry name" value="MFS general substrate transporter"/>
    <property type="match status" value="1"/>
</dbReference>
<dbReference type="Gene3D" id="1.20.1250.20">
    <property type="entry name" value="MFS general substrate transporter like domains"/>
    <property type="match status" value="1"/>
</dbReference>
<comment type="similarity">
    <text evidence="2">Belongs to the major facilitator superfamily.</text>
</comment>
<dbReference type="Proteomes" id="UP000054516">
    <property type="component" value="Unassembled WGS sequence"/>
</dbReference>
<evidence type="ECO:0000256" key="4">
    <source>
        <dbReference type="ARBA" id="ARBA00022692"/>
    </source>
</evidence>
<dbReference type="Pfam" id="PF07690">
    <property type="entry name" value="MFS_1"/>
    <property type="match status" value="1"/>
</dbReference>
<feature type="transmembrane region" description="Helical" evidence="8">
    <location>
        <begin position="206"/>
        <end position="225"/>
    </location>
</feature>
<feature type="region of interest" description="Disordered" evidence="7">
    <location>
        <begin position="1"/>
        <end position="51"/>
    </location>
</feature>
<keyword evidence="3" id="KW-0813">Transport</keyword>
<sequence length="585" mass="59308">MTAESRTINGSGAETAPLLGPPDAAPGSPSEAASSHGTFAGTGNGAAHAASGLPQRGEIAGADGSLGGDPVKQETRMAVLLPALAIGIFLTALDQTLTIATYGKIGSDLQALNSTGWVATSYFLTVTTFQPLSGKLSDIFGRKPCLLLAYAIFGFGCLGCGLARNIVELCVARAISGVGGGGMSALVSILITDLVSLRDRGVWQGYINVVFAAGMSAGAPVGGLFADSLGWRWAFLIQCPIALLAFVSVYLVLHIPQTPSSSSSSAPWTAKVRRVDFAGALTLMAAVFLLLLGLDRGSNGGWGRAGAAVPLALAPALLAAFAAVESSGRLAREPFAPGRVVLAGPLLAAYGANLFGVAAHTAVLFLAALFFQAALALSATASALLLLPGTFFSLAGSLAGGFLVRRSGRYYWLSLSGYCLVLLGTVPLALGVGSRSVAVALAGLCVLGLGAAMSITTTLVAIIANAAPADSAVAIACSYLFRSLGTTLGVSVSTATLQQMLRVGLARELDGSGGGGGGSGSDRAREIEEQVRLSLDYIRTLDPAVAAVVRGCYAVATRWALVPVAGFAALAIASSVFIKERKLDR</sequence>
<feature type="transmembrane region" description="Helical" evidence="8">
    <location>
        <begin position="305"/>
        <end position="324"/>
    </location>
</feature>
<dbReference type="PANTHER" id="PTHR23501:SF84">
    <property type="entry name" value="VACUOLAR MEMBRANE AMINO ACID UPTAKE TRANSPORTER FNX2"/>
    <property type="match status" value="1"/>
</dbReference>
<feature type="compositionally biased region" description="Polar residues" evidence="7">
    <location>
        <begin position="1"/>
        <end position="12"/>
    </location>
</feature>
<evidence type="ECO:0000256" key="8">
    <source>
        <dbReference type="SAM" id="Phobius"/>
    </source>
</evidence>
<dbReference type="GO" id="GO:0015174">
    <property type="term" value="F:basic amino acid transmembrane transporter activity"/>
    <property type="evidence" value="ECO:0007669"/>
    <property type="project" value="TreeGrafter"/>
</dbReference>
<dbReference type="EMBL" id="DF977462">
    <property type="protein sequence ID" value="GAW25984.1"/>
    <property type="molecule type" value="Genomic_DNA"/>
</dbReference>
<name>A0A1S8A7B0_ROSNE</name>
<evidence type="ECO:0000256" key="6">
    <source>
        <dbReference type="ARBA" id="ARBA00023136"/>
    </source>
</evidence>
<reference evidence="10" key="1">
    <citation type="submission" date="2016-03" db="EMBL/GenBank/DDBJ databases">
        <title>Draft genome sequence of Rosellinia necatrix.</title>
        <authorList>
            <person name="Kanematsu S."/>
        </authorList>
    </citation>
    <scope>NUCLEOTIDE SEQUENCE [LARGE SCALE GENOMIC DNA]</scope>
    <source>
        <strain evidence="10">W97</strain>
    </source>
</reference>
<dbReference type="PANTHER" id="PTHR23501">
    <property type="entry name" value="MAJOR FACILITATOR SUPERFAMILY"/>
    <property type="match status" value="1"/>
</dbReference>
<dbReference type="AlphaFoldDB" id="A0A1S8A7B0"/>
<evidence type="ECO:0000313" key="11">
    <source>
        <dbReference type="Proteomes" id="UP000054516"/>
    </source>
</evidence>
<feature type="transmembrane region" description="Helical" evidence="8">
    <location>
        <begin position="559"/>
        <end position="578"/>
    </location>
</feature>
<feature type="transmembrane region" description="Helical" evidence="8">
    <location>
        <begin position="410"/>
        <end position="430"/>
    </location>
</feature>
<dbReference type="OrthoDB" id="3437016at2759"/>
<feature type="transmembrane region" description="Helical" evidence="8">
    <location>
        <begin position="231"/>
        <end position="253"/>
    </location>
</feature>
<gene>
    <name evidence="10" type="ORF">SAMD00023353_1701390</name>
</gene>
<evidence type="ECO:0000259" key="9">
    <source>
        <dbReference type="PROSITE" id="PS50850"/>
    </source>
</evidence>
<feature type="transmembrane region" description="Helical" evidence="8">
    <location>
        <begin position="79"/>
        <end position="102"/>
    </location>
</feature>
<dbReference type="InterPro" id="IPR020846">
    <property type="entry name" value="MFS_dom"/>
</dbReference>
<keyword evidence="11" id="KW-1185">Reference proteome</keyword>
<feature type="compositionally biased region" description="Low complexity" evidence="7">
    <location>
        <begin position="25"/>
        <end position="35"/>
    </location>
</feature>
<keyword evidence="4 8" id="KW-0812">Transmembrane</keyword>
<dbReference type="GO" id="GO:0000329">
    <property type="term" value="C:fungal-type vacuole membrane"/>
    <property type="evidence" value="ECO:0007669"/>
    <property type="project" value="TreeGrafter"/>
</dbReference>
<feature type="transmembrane region" description="Helical" evidence="8">
    <location>
        <begin position="274"/>
        <end position="293"/>
    </location>
</feature>
<keyword evidence="5 8" id="KW-1133">Transmembrane helix</keyword>
<feature type="transmembrane region" description="Helical" evidence="8">
    <location>
        <begin position="437"/>
        <end position="464"/>
    </location>
</feature>
<protein>
    <submittedName>
        <fullName evidence="10">Putative multidrug resistance protein fnx1</fullName>
    </submittedName>
</protein>
<dbReference type="PROSITE" id="PS50850">
    <property type="entry name" value="MFS"/>
    <property type="match status" value="1"/>
</dbReference>
<proteinExistence type="inferred from homology"/>
<keyword evidence="6 8" id="KW-0472">Membrane</keyword>
<feature type="transmembrane region" description="Helical" evidence="8">
    <location>
        <begin position="173"/>
        <end position="194"/>
    </location>
</feature>
<comment type="subcellular location">
    <subcellularLocation>
        <location evidence="1">Endomembrane system</location>
        <topology evidence="1">Multi-pass membrane protein</topology>
    </subcellularLocation>
</comment>
<dbReference type="InterPro" id="IPR036259">
    <property type="entry name" value="MFS_trans_sf"/>
</dbReference>
<dbReference type="GO" id="GO:0046943">
    <property type="term" value="F:carboxylic acid transmembrane transporter activity"/>
    <property type="evidence" value="ECO:0007669"/>
    <property type="project" value="UniProtKB-ARBA"/>
</dbReference>
<evidence type="ECO:0000256" key="5">
    <source>
        <dbReference type="ARBA" id="ARBA00022989"/>
    </source>
</evidence>
<dbReference type="GO" id="GO:0012505">
    <property type="term" value="C:endomembrane system"/>
    <property type="evidence" value="ECO:0007669"/>
    <property type="project" value="UniProtKB-SubCell"/>
</dbReference>
<dbReference type="InterPro" id="IPR011701">
    <property type="entry name" value="MFS"/>
</dbReference>
<evidence type="ECO:0000313" key="10">
    <source>
        <dbReference type="EMBL" id="GAW25984.1"/>
    </source>
</evidence>
<evidence type="ECO:0000256" key="1">
    <source>
        <dbReference type="ARBA" id="ARBA00004127"/>
    </source>
</evidence>
<evidence type="ECO:0000256" key="3">
    <source>
        <dbReference type="ARBA" id="ARBA00022448"/>
    </source>
</evidence>